<evidence type="ECO:0000256" key="1">
    <source>
        <dbReference type="SAM" id="MobiDB-lite"/>
    </source>
</evidence>
<comment type="caution">
    <text evidence="2">The sequence shown here is derived from an EMBL/GenBank/DDBJ whole genome shotgun (WGS) entry which is preliminary data.</text>
</comment>
<protein>
    <submittedName>
        <fullName evidence="2">Uncharacterized protein</fullName>
    </submittedName>
</protein>
<name>A0ABT3R454_9HYPH</name>
<dbReference type="RefSeq" id="WP_265963726.1">
    <property type="nucleotide sequence ID" value="NZ_JAPEVI010000003.1"/>
</dbReference>
<sequence length="81" mass="9087">MHVQAKDPRSAVKTLRACAPVAPEMLDRSIIDLEQLGRLRAAYTMDRERRVHDGLFGEAQDSTSALQAPQTQSDDLDDIFF</sequence>
<dbReference type="Proteomes" id="UP001300261">
    <property type="component" value="Unassembled WGS sequence"/>
</dbReference>
<feature type="region of interest" description="Disordered" evidence="1">
    <location>
        <begin position="54"/>
        <end position="81"/>
    </location>
</feature>
<reference evidence="2 3" key="1">
    <citation type="journal article" date="2016" name="Int. J. Syst. Evol. Microbiol.">
        <title>Labrenzia salina sp. nov., isolated from the rhizosphere of the halophyte Arthrocnemum macrostachyum.</title>
        <authorList>
            <person name="Camacho M."/>
            <person name="Redondo-Gomez S."/>
            <person name="Rodriguez-Llorente I."/>
            <person name="Rohde M."/>
            <person name="Sproer C."/>
            <person name="Schumann P."/>
            <person name="Klenk H.P."/>
            <person name="Montero-Calasanz M.D.C."/>
        </authorList>
    </citation>
    <scope>NUCLEOTIDE SEQUENCE [LARGE SCALE GENOMIC DNA]</scope>
    <source>
        <strain evidence="2 3">DSM 29163</strain>
    </source>
</reference>
<feature type="compositionally biased region" description="Polar residues" evidence="1">
    <location>
        <begin position="60"/>
        <end position="73"/>
    </location>
</feature>
<organism evidence="2 3">
    <name type="scientific">Roseibium salinum</name>
    <dbReference type="NCBI Taxonomy" id="1604349"/>
    <lineage>
        <taxon>Bacteria</taxon>
        <taxon>Pseudomonadati</taxon>
        <taxon>Pseudomonadota</taxon>
        <taxon>Alphaproteobacteria</taxon>
        <taxon>Hyphomicrobiales</taxon>
        <taxon>Stappiaceae</taxon>
        <taxon>Roseibium</taxon>
    </lineage>
</organism>
<evidence type="ECO:0000313" key="3">
    <source>
        <dbReference type="Proteomes" id="UP001300261"/>
    </source>
</evidence>
<keyword evidence="3" id="KW-1185">Reference proteome</keyword>
<dbReference type="EMBL" id="JAPEVI010000003">
    <property type="protein sequence ID" value="MCX2723975.1"/>
    <property type="molecule type" value="Genomic_DNA"/>
</dbReference>
<accession>A0ABT3R454</accession>
<gene>
    <name evidence="2" type="ORF">ON753_16600</name>
</gene>
<proteinExistence type="predicted"/>
<evidence type="ECO:0000313" key="2">
    <source>
        <dbReference type="EMBL" id="MCX2723975.1"/>
    </source>
</evidence>